<dbReference type="HOGENOM" id="CLU_1007874_0_0_9"/>
<dbReference type="Proteomes" id="UP000006620">
    <property type="component" value="Chromosome"/>
</dbReference>
<organism evidence="2 3">
    <name type="scientific">Paenibacillus mucilaginosus (strain KNP414)</name>
    <dbReference type="NCBI Taxonomy" id="1036673"/>
    <lineage>
        <taxon>Bacteria</taxon>
        <taxon>Bacillati</taxon>
        <taxon>Bacillota</taxon>
        <taxon>Bacilli</taxon>
        <taxon>Bacillales</taxon>
        <taxon>Paenibacillaceae</taxon>
        <taxon>Paenibacillus</taxon>
    </lineage>
</organism>
<sequence length="288" mass="31931">MSWWGMNGLQITGKNPSDEEKIRLIAEAGFDGVNGFLPEPGDAGAWKELLNGHGLSFSVNAYPASVPELEAFMQRAAAYDGEIGHVNVQVMTPFLTDAPAVELLEGLQALAGVYGIPVCIETHRGTITQDLLRTVEYVRAIESLRLTVDFSHYVTAGEMRTVSPEAEALLGTLLTRTSAIHGRISNGEQIQIDPGEHGEHEAVEHFVRWWKRGMEQWVQSAGREDVLPFVCELGPPPYAITRDEAAGRTEELGDRWSQSLWLARTARRLWEEARQVTDSALILDKKLQ</sequence>
<dbReference type="Pfam" id="PF01261">
    <property type="entry name" value="AP_endonuc_2"/>
    <property type="match status" value="1"/>
</dbReference>
<reference evidence="3" key="1">
    <citation type="submission" date="2011-06" db="EMBL/GenBank/DDBJ databases">
        <title>Complete genome sequence of Paenibacillus mucilaginosus KNP414.</title>
        <authorList>
            <person name="Wang J."/>
            <person name="Hu S."/>
            <person name="Hu X."/>
            <person name="Zhang B."/>
            <person name="Dong D."/>
            <person name="Zhang S."/>
            <person name="Zhao K."/>
            <person name="Wu D."/>
        </authorList>
    </citation>
    <scope>NUCLEOTIDE SEQUENCE [LARGE SCALE GENOMIC DNA]</scope>
    <source>
        <strain evidence="3">KNP414</strain>
    </source>
</reference>
<feature type="domain" description="Xylose isomerase-like TIM barrel" evidence="1">
    <location>
        <begin position="22"/>
        <end position="181"/>
    </location>
</feature>
<gene>
    <name evidence="2" type="ordered locus">KNP414_02397</name>
</gene>
<reference evidence="2 3" key="2">
    <citation type="journal article" date="2013" name="Genome Announc.">
        <title>Genome Sequence of Growth-Improving Paenibacillus mucilaginosus Strain KNP414.</title>
        <authorList>
            <person name="Lu J.J."/>
            <person name="Wang J.F."/>
            <person name="Hu X.F."/>
        </authorList>
    </citation>
    <scope>NUCLEOTIDE SEQUENCE [LARGE SCALE GENOMIC DNA]</scope>
    <source>
        <strain evidence="2 3">KNP414</strain>
    </source>
</reference>
<evidence type="ECO:0000259" key="1">
    <source>
        <dbReference type="Pfam" id="PF01261"/>
    </source>
</evidence>
<protein>
    <submittedName>
        <fullName evidence="2">Xylose isomerase domain protein TIM barrel</fullName>
    </submittedName>
</protein>
<dbReference type="SUPFAM" id="SSF51658">
    <property type="entry name" value="Xylose isomerase-like"/>
    <property type="match status" value="1"/>
</dbReference>
<dbReference type="EMBL" id="CP002869">
    <property type="protein sequence ID" value="AEI40958.1"/>
    <property type="molecule type" value="Genomic_DNA"/>
</dbReference>
<dbReference type="InterPro" id="IPR036237">
    <property type="entry name" value="Xyl_isomerase-like_sf"/>
</dbReference>
<proteinExistence type="predicted"/>
<dbReference type="KEGG" id="pms:KNP414_02397"/>
<name>F8F5E7_PAEMK</name>
<evidence type="ECO:0000313" key="3">
    <source>
        <dbReference type="Proteomes" id="UP000006620"/>
    </source>
</evidence>
<dbReference type="AlphaFoldDB" id="F8F5E7"/>
<accession>F8F5E7</accession>
<dbReference type="Gene3D" id="3.20.20.150">
    <property type="entry name" value="Divalent-metal-dependent TIM barrel enzymes"/>
    <property type="match status" value="1"/>
</dbReference>
<dbReference type="PATRIC" id="fig|1036673.3.peg.2161"/>
<dbReference type="InterPro" id="IPR013022">
    <property type="entry name" value="Xyl_isomerase-like_TIM-brl"/>
</dbReference>
<evidence type="ECO:0000313" key="2">
    <source>
        <dbReference type="EMBL" id="AEI40958.1"/>
    </source>
</evidence>
<keyword evidence="2" id="KW-0413">Isomerase</keyword>
<dbReference type="GO" id="GO:0016853">
    <property type="term" value="F:isomerase activity"/>
    <property type="evidence" value="ECO:0007669"/>
    <property type="project" value="UniProtKB-KW"/>
</dbReference>